<dbReference type="InterPro" id="IPR036034">
    <property type="entry name" value="PDZ_sf"/>
</dbReference>
<evidence type="ECO:0000313" key="3">
    <source>
        <dbReference type="EMBL" id="MQA36606.1"/>
    </source>
</evidence>
<dbReference type="Pfam" id="PF03572">
    <property type="entry name" value="Peptidase_S41"/>
    <property type="match status" value="1"/>
</dbReference>
<dbReference type="SUPFAM" id="SSF52096">
    <property type="entry name" value="ClpP/crotonase"/>
    <property type="match status" value="1"/>
</dbReference>
<dbReference type="InterPro" id="IPR048818">
    <property type="entry name" value="BACUNI_00178-like_N"/>
</dbReference>
<feature type="domain" description="Tail specific protease" evidence="2">
    <location>
        <begin position="343"/>
        <end position="551"/>
    </location>
</feature>
<dbReference type="EMBL" id="WHUG01000001">
    <property type="protein sequence ID" value="MQA36606.1"/>
    <property type="molecule type" value="Genomic_DNA"/>
</dbReference>
<dbReference type="Gene3D" id="3.30.750.44">
    <property type="match status" value="1"/>
</dbReference>
<organism evidence="3 4">
    <name type="scientific">Rugamonas aquatica</name>
    <dbReference type="NCBI Taxonomy" id="2743357"/>
    <lineage>
        <taxon>Bacteria</taxon>
        <taxon>Pseudomonadati</taxon>
        <taxon>Pseudomonadota</taxon>
        <taxon>Betaproteobacteria</taxon>
        <taxon>Burkholderiales</taxon>
        <taxon>Oxalobacteraceae</taxon>
        <taxon>Telluria group</taxon>
        <taxon>Rugamonas</taxon>
    </lineage>
</organism>
<dbReference type="GO" id="GO:0008236">
    <property type="term" value="F:serine-type peptidase activity"/>
    <property type="evidence" value="ECO:0007669"/>
    <property type="project" value="InterPro"/>
</dbReference>
<protein>
    <recommendedName>
        <fullName evidence="2">Tail specific protease domain-containing protein</fullName>
    </recommendedName>
</protein>
<dbReference type="GO" id="GO:0030288">
    <property type="term" value="C:outer membrane-bounded periplasmic space"/>
    <property type="evidence" value="ECO:0007669"/>
    <property type="project" value="TreeGrafter"/>
</dbReference>
<dbReference type="RefSeq" id="WP_152836010.1">
    <property type="nucleotide sequence ID" value="NZ_WHUG01000001.1"/>
</dbReference>
<dbReference type="GO" id="GO:0004175">
    <property type="term" value="F:endopeptidase activity"/>
    <property type="evidence" value="ECO:0007669"/>
    <property type="project" value="TreeGrafter"/>
</dbReference>
<dbReference type="InterPro" id="IPR005151">
    <property type="entry name" value="Tail-specific_protease"/>
</dbReference>
<dbReference type="Gene3D" id="3.90.226.10">
    <property type="entry name" value="2-enoyl-CoA Hydratase, Chain A, domain 1"/>
    <property type="match status" value="1"/>
</dbReference>
<dbReference type="PANTHER" id="PTHR32060">
    <property type="entry name" value="TAIL-SPECIFIC PROTEASE"/>
    <property type="match status" value="1"/>
</dbReference>
<gene>
    <name evidence="3" type="ORF">GEV02_00470</name>
</gene>
<dbReference type="GO" id="GO:0006508">
    <property type="term" value="P:proteolysis"/>
    <property type="evidence" value="ECO:0007669"/>
    <property type="project" value="InterPro"/>
</dbReference>
<reference evidence="3 4" key="1">
    <citation type="submission" date="2019-10" db="EMBL/GenBank/DDBJ databases">
        <title>Two novel species isolated from a subtropical stream in China.</title>
        <authorList>
            <person name="Lu H."/>
        </authorList>
    </citation>
    <scope>NUCLEOTIDE SEQUENCE [LARGE SCALE GENOMIC DNA]</scope>
    <source>
        <strain evidence="3 4">FT29W</strain>
    </source>
</reference>
<keyword evidence="4" id="KW-1185">Reference proteome</keyword>
<name>A0A6A7MU18_9BURK</name>
<feature type="signal peptide" evidence="1">
    <location>
        <begin position="1"/>
        <end position="21"/>
    </location>
</feature>
<dbReference type="SMART" id="SM00245">
    <property type="entry name" value="TSPc"/>
    <property type="match status" value="1"/>
</dbReference>
<evidence type="ECO:0000256" key="1">
    <source>
        <dbReference type="SAM" id="SignalP"/>
    </source>
</evidence>
<dbReference type="Pfam" id="PF21558">
    <property type="entry name" value="Pept_S41_N_bact"/>
    <property type="match status" value="1"/>
</dbReference>
<accession>A0A6A7MU18</accession>
<evidence type="ECO:0000259" key="2">
    <source>
        <dbReference type="SMART" id="SM00245"/>
    </source>
</evidence>
<feature type="chain" id="PRO_5025510571" description="Tail specific protease domain-containing protein" evidence="1">
    <location>
        <begin position="22"/>
        <end position="575"/>
    </location>
</feature>
<sequence length="575" mass="62871">MKPKLSALLMLLALAAPLAVADVAVPPPDASTATIYKYLRTLRSEAQGLSGPAAATRGDLQSAAQKYQKLLDYLATPQVAEHATGYLPLYAEHVNLLLPLAGTYARLGMKEEALSALERVQGMLWAAPFVPQLDAPTYDALRDEPRFKAVRRTMALPDRLYKAAAIATPYKPVLTVEEKVAGLSLFWAEARSGFVHFDHVPDLNWDQVYMDYLAKVIAAPTTRDYYRIMMQLAPLLQDGHTNIYPPDELEGELYARPPLRTTLVEGKVLVERVGNPALQARLRVGEEIVAIDGEPALQYGRQHIEPFVSASTPQDRALRTYSYELLMGDVSKPVALRVRAADGTERTEMVERTGSYQAPERFVFKTLPGDIAYISIDHFESDESVKAFEKAIPEILKAKGLVIDVRRNGGGSSYFGLRILSWLSRQPVISAASYRRDDDAASRARGGVIIRWVPAGFGDEAYRAQHKDVFDGPVAVLTGAQTFSAAEDFAVAFKLMKRGVIVGEATGGSTGQPLFFGLPGGGNARICVKRDVYPDGSLFVGKGVMPDVEVRRTVAALRSGADPVLDRAVAELRKP</sequence>
<dbReference type="Proteomes" id="UP000440498">
    <property type="component" value="Unassembled WGS sequence"/>
</dbReference>
<keyword evidence="1" id="KW-0732">Signal</keyword>
<dbReference type="AlphaFoldDB" id="A0A6A7MU18"/>
<proteinExistence type="predicted"/>
<dbReference type="PANTHER" id="PTHR32060:SF30">
    <property type="entry name" value="CARBOXY-TERMINAL PROCESSING PROTEASE CTPA"/>
    <property type="match status" value="1"/>
</dbReference>
<comment type="caution">
    <text evidence="3">The sequence shown here is derived from an EMBL/GenBank/DDBJ whole genome shotgun (WGS) entry which is preliminary data.</text>
</comment>
<dbReference type="CDD" id="cd07563">
    <property type="entry name" value="Peptidase_S41_IRBP"/>
    <property type="match status" value="1"/>
</dbReference>
<evidence type="ECO:0000313" key="4">
    <source>
        <dbReference type="Proteomes" id="UP000440498"/>
    </source>
</evidence>
<dbReference type="Gene3D" id="2.30.42.10">
    <property type="match status" value="1"/>
</dbReference>
<dbReference type="InterPro" id="IPR029045">
    <property type="entry name" value="ClpP/crotonase-like_dom_sf"/>
</dbReference>
<dbReference type="GO" id="GO:0007165">
    <property type="term" value="P:signal transduction"/>
    <property type="evidence" value="ECO:0007669"/>
    <property type="project" value="TreeGrafter"/>
</dbReference>